<name>A0A0F9HUL0_9ZZZZ</name>
<dbReference type="AlphaFoldDB" id="A0A0F9HUL0"/>
<sequence>SVLIFCIYIKKSWIKVVGEEALSVVIVANKDIFPEYDRIYPSKRIIKKYNITPYKLCTYKKDGINSIKSNS</sequence>
<comment type="caution">
    <text evidence="1">The sequence shown here is derived from an EMBL/GenBank/DDBJ whole genome shotgun (WGS) entry which is preliminary data.</text>
</comment>
<proteinExistence type="predicted"/>
<evidence type="ECO:0000313" key="1">
    <source>
        <dbReference type="EMBL" id="KKM06842.1"/>
    </source>
</evidence>
<gene>
    <name evidence="1" type="ORF">LCGC14_1740020</name>
</gene>
<reference evidence="1" key="1">
    <citation type="journal article" date="2015" name="Nature">
        <title>Complex archaea that bridge the gap between prokaryotes and eukaryotes.</title>
        <authorList>
            <person name="Spang A."/>
            <person name="Saw J.H."/>
            <person name="Jorgensen S.L."/>
            <person name="Zaremba-Niedzwiedzka K."/>
            <person name="Martijn J."/>
            <person name="Lind A.E."/>
            <person name="van Eijk R."/>
            <person name="Schleper C."/>
            <person name="Guy L."/>
            <person name="Ettema T.J."/>
        </authorList>
    </citation>
    <scope>NUCLEOTIDE SEQUENCE</scope>
</reference>
<accession>A0A0F9HUL0</accession>
<protein>
    <submittedName>
        <fullName evidence="1">Uncharacterized protein</fullName>
    </submittedName>
</protein>
<organism evidence="1">
    <name type="scientific">marine sediment metagenome</name>
    <dbReference type="NCBI Taxonomy" id="412755"/>
    <lineage>
        <taxon>unclassified sequences</taxon>
        <taxon>metagenomes</taxon>
        <taxon>ecological metagenomes</taxon>
    </lineage>
</organism>
<dbReference type="EMBL" id="LAZR01015906">
    <property type="protein sequence ID" value="KKM06842.1"/>
    <property type="molecule type" value="Genomic_DNA"/>
</dbReference>
<feature type="non-terminal residue" evidence="1">
    <location>
        <position position="1"/>
    </location>
</feature>